<proteinExistence type="inferred from homology"/>
<dbReference type="GO" id="GO:0097038">
    <property type="term" value="C:perinuclear endoplasmic reticulum"/>
    <property type="evidence" value="ECO:0007669"/>
    <property type="project" value="TreeGrafter"/>
</dbReference>
<organism evidence="13 14">
    <name type="scientific">Apophysomyces ossiformis</name>
    <dbReference type="NCBI Taxonomy" id="679940"/>
    <lineage>
        <taxon>Eukaryota</taxon>
        <taxon>Fungi</taxon>
        <taxon>Fungi incertae sedis</taxon>
        <taxon>Mucoromycota</taxon>
        <taxon>Mucoromycotina</taxon>
        <taxon>Mucoromycetes</taxon>
        <taxon>Mucorales</taxon>
        <taxon>Mucorineae</taxon>
        <taxon>Mucoraceae</taxon>
        <taxon>Apophysomyces</taxon>
    </lineage>
</organism>
<comment type="subcellular location">
    <subcellularLocation>
        <location evidence="1">Cytoplasm</location>
    </subcellularLocation>
</comment>
<dbReference type="Pfam" id="PF01237">
    <property type="entry name" value="Oxysterol_BP"/>
    <property type="match status" value="1"/>
</dbReference>
<dbReference type="GO" id="GO:0006897">
    <property type="term" value="P:endocytosis"/>
    <property type="evidence" value="ECO:0007669"/>
    <property type="project" value="TreeGrafter"/>
</dbReference>
<feature type="domain" description="GOLD" evidence="12">
    <location>
        <begin position="1"/>
        <end position="162"/>
    </location>
</feature>
<gene>
    <name evidence="13" type="ORF">EC973_008989</name>
</gene>
<evidence type="ECO:0000256" key="4">
    <source>
        <dbReference type="ARBA" id="ARBA00022490"/>
    </source>
</evidence>
<dbReference type="CDD" id="cd13289">
    <property type="entry name" value="PH_Osh3p_yeast"/>
    <property type="match status" value="1"/>
</dbReference>
<evidence type="ECO:0000256" key="6">
    <source>
        <dbReference type="ARBA" id="ARBA00023055"/>
    </source>
</evidence>
<evidence type="ECO:0000313" key="14">
    <source>
        <dbReference type="Proteomes" id="UP000605846"/>
    </source>
</evidence>
<comment type="similarity">
    <text evidence="2 8">Belongs to the OSBP family.</text>
</comment>
<dbReference type="Gene3D" id="2.30.29.30">
    <property type="entry name" value="Pleckstrin-homology domain (PH domain)/Phosphotyrosine-binding domain (PTB)"/>
    <property type="match status" value="1"/>
</dbReference>
<feature type="coiled-coil region" evidence="9">
    <location>
        <begin position="323"/>
        <end position="350"/>
    </location>
</feature>
<evidence type="ECO:0000259" key="12">
    <source>
        <dbReference type="PROSITE" id="PS50866"/>
    </source>
</evidence>
<evidence type="ECO:0008006" key="15">
    <source>
        <dbReference type="Google" id="ProtNLM"/>
    </source>
</evidence>
<keyword evidence="6" id="KW-0445">Lipid transport</keyword>
<dbReference type="GO" id="GO:0035621">
    <property type="term" value="P:ER to Golgi ceramide transport"/>
    <property type="evidence" value="ECO:0007669"/>
    <property type="project" value="TreeGrafter"/>
</dbReference>
<dbReference type="InterPro" id="IPR001849">
    <property type="entry name" value="PH_domain"/>
</dbReference>
<dbReference type="SUPFAM" id="SSF50729">
    <property type="entry name" value="PH domain-like"/>
    <property type="match status" value="1"/>
</dbReference>
<evidence type="ECO:0000256" key="1">
    <source>
        <dbReference type="ARBA" id="ARBA00004496"/>
    </source>
</evidence>
<dbReference type="SUPFAM" id="SSF101576">
    <property type="entry name" value="Supernatant protein factor (SPF), C-terminal domain"/>
    <property type="match status" value="1"/>
</dbReference>
<dbReference type="GO" id="GO:0032934">
    <property type="term" value="F:sterol binding"/>
    <property type="evidence" value="ECO:0007669"/>
    <property type="project" value="TreeGrafter"/>
</dbReference>
<evidence type="ECO:0000256" key="7">
    <source>
        <dbReference type="ARBA" id="ARBA00023121"/>
    </source>
</evidence>
<evidence type="ECO:0000256" key="3">
    <source>
        <dbReference type="ARBA" id="ARBA00022448"/>
    </source>
</evidence>
<dbReference type="GO" id="GO:0034727">
    <property type="term" value="P:piecemeal microautophagy of the nucleus"/>
    <property type="evidence" value="ECO:0007669"/>
    <property type="project" value="TreeGrafter"/>
</dbReference>
<dbReference type="GO" id="GO:0006887">
    <property type="term" value="P:exocytosis"/>
    <property type="evidence" value="ECO:0007669"/>
    <property type="project" value="TreeGrafter"/>
</dbReference>
<comment type="caution">
    <text evidence="13">The sequence shown here is derived from an EMBL/GenBank/DDBJ whole genome shotgun (WGS) entry which is preliminary data.</text>
</comment>
<evidence type="ECO:0000313" key="13">
    <source>
        <dbReference type="EMBL" id="KAF7726191.1"/>
    </source>
</evidence>
<evidence type="ECO:0000256" key="9">
    <source>
        <dbReference type="SAM" id="Coils"/>
    </source>
</evidence>
<name>A0A8H7BSL7_9FUNG</name>
<dbReference type="InterPro" id="IPR011993">
    <property type="entry name" value="PH-like_dom_sf"/>
</dbReference>
<evidence type="ECO:0000256" key="2">
    <source>
        <dbReference type="ARBA" id="ARBA00008842"/>
    </source>
</evidence>
<feature type="region of interest" description="Disordered" evidence="10">
    <location>
        <begin position="68"/>
        <end position="104"/>
    </location>
</feature>
<dbReference type="SUPFAM" id="SSF144000">
    <property type="entry name" value="Oxysterol-binding protein-like"/>
    <property type="match status" value="1"/>
</dbReference>
<dbReference type="InterPro" id="IPR041680">
    <property type="entry name" value="PH_8"/>
</dbReference>
<keyword evidence="7" id="KW-0446">Lipid-binding</keyword>
<dbReference type="Pfam" id="PF15409">
    <property type="entry name" value="PH_8"/>
    <property type="match status" value="1"/>
</dbReference>
<dbReference type="Gene3D" id="2.40.160.120">
    <property type="match status" value="1"/>
</dbReference>
<feature type="coiled-coil region" evidence="9">
    <location>
        <begin position="765"/>
        <end position="792"/>
    </location>
</feature>
<dbReference type="EMBL" id="JABAYA010000082">
    <property type="protein sequence ID" value="KAF7726191.1"/>
    <property type="molecule type" value="Genomic_DNA"/>
</dbReference>
<dbReference type="GO" id="GO:0005886">
    <property type="term" value="C:plasma membrane"/>
    <property type="evidence" value="ECO:0007669"/>
    <property type="project" value="TreeGrafter"/>
</dbReference>
<dbReference type="Gene3D" id="3.30.70.3490">
    <property type="match status" value="1"/>
</dbReference>
<keyword evidence="5" id="KW-0597">Phosphoprotein</keyword>
<keyword evidence="9" id="KW-0175">Coiled coil</keyword>
<keyword evidence="3" id="KW-0813">Transport</keyword>
<dbReference type="PROSITE" id="PS50866">
    <property type="entry name" value="GOLD"/>
    <property type="match status" value="1"/>
</dbReference>
<dbReference type="InterPro" id="IPR018494">
    <property type="entry name" value="Oxysterol-bd_CS"/>
</dbReference>
<keyword evidence="4" id="KW-0963">Cytoplasm</keyword>
<feature type="domain" description="PH" evidence="11">
    <location>
        <begin position="173"/>
        <end position="265"/>
    </location>
</feature>
<dbReference type="Gene3D" id="2.60.120.680">
    <property type="entry name" value="GOLD domain"/>
    <property type="match status" value="1"/>
</dbReference>
<sequence length="844" mass="96726">MEVVQVQPRDSYLHYVHVPAKGMTIRWSFTTKRKNIAFGLFQRLGTTRLQSSSDIVFPQWQQQRQLSLPNVDGQDPSDDDKPSADTLSVASRRRRPRAKSTASNKLRGQDDFVEIIPIDHCNSADVKVEGSYVVRQPGNFVLVFDNTFSKTTPKSLTFSVTVVGTKDESQNQRKDISGWILKKRRKKLQGWAKRWLQLSSTGVLSYSTTPNSITRGSIQIVMATVSLNPQQRLIHIDSGTMLYHLKALSVDDYEMWTKALRDFRNEGQQTQQPETFITPERAWSEVEQGVRGSTALTTNLSQYVRNADIMKDLLYEVSKRSGLEDIQEKLAELTLQLNKDKESVMEAAEDQRKQWHTVQDMLHSVLQGEPVSRPSGVTFADDLQARHNITRERPVSVRASVFSEQFFDAQEILLSGDEDDDEDYCGSVSDKTKIRESLDLTRLGECNQRRKCLPSPSAADPAYLSIFRKNVGKDLSQITMPISMNEPINLLQKACEELEYSELLDKAASSATSMERLMYVAVFAISGYASSQFRIGRKPFNPLMTETYENIRPDKGFRFVAEKVSHRPLMIAAHAESRNYSLWQCTKIKSKFWGKSMEFMTEGTYHITLAGHNDHYTYTKPSSWARNMIAGEKYVEHVGEMKVINHSTGEYGIVTFKEGKGGGLFSAPTKRNELVATFHDANGTLHKRVVGTWSEGVTEEVDLNSEKLSILWRVQPPGIDNYQQYYGFTKFCVELNEITPIEEGKIPKTDTRLRPDQRLYENGKVEVAEEMKQQLEQKQRDRRRELEEAGIEWKPRWFTLKQDEYASLSVNHEDDNSGYTWQYNGQYWPTRESGNWPEDIFDLW</sequence>
<protein>
    <recommendedName>
        <fullName evidence="15">Oxysterol-binding protein</fullName>
    </recommendedName>
</protein>
<evidence type="ECO:0000256" key="5">
    <source>
        <dbReference type="ARBA" id="ARBA00022553"/>
    </source>
</evidence>
<dbReference type="InterPro" id="IPR009038">
    <property type="entry name" value="GOLD_dom"/>
</dbReference>
<dbReference type="InterPro" id="IPR036598">
    <property type="entry name" value="GOLD_dom_sf"/>
</dbReference>
<dbReference type="OrthoDB" id="1854502at2759"/>
<evidence type="ECO:0000259" key="11">
    <source>
        <dbReference type="PROSITE" id="PS50003"/>
    </source>
</evidence>
<dbReference type="PANTHER" id="PTHR10972:SF203">
    <property type="entry name" value="OXYSTEROL-BINDING PROTEIN HOMOLOG 3"/>
    <property type="match status" value="1"/>
</dbReference>
<dbReference type="PROSITE" id="PS50003">
    <property type="entry name" value="PH_DOMAIN"/>
    <property type="match status" value="1"/>
</dbReference>
<dbReference type="AlphaFoldDB" id="A0A8H7BSL7"/>
<reference evidence="13" key="1">
    <citation type="submission" date="2020-01" db="EMBL/GenBank/DDBJ databases">
        <title>Genome Sequencing of Three Apophysomyces-Like Fungal Strains Confirms a Novel Fungal Genus in the Mucoromycota with divergent Burkholderia-like Endosymbiotic Bacteria.</title>
        <authorList>
            <person name="Stajich J.E."/>
            <person name="Macias A.M."/>
            <person name="Carter-House D."/>
            <person name="Lovett B."/>
            <person name="Kasson L.R."/>
            <person name="Berry K."/>
            <person name="Grigoriev I."/>
            <person name="Chang Y."/>
            <person name="Spatafora J."/>
            <person name="Kasson M.T."/>
        </authorList>
    </citation>
    <scope>NUCLEOTIDE SEQUENCE</scope>
    <source>
        <strain evidence="13">NRRL A-21654</strain>
    </source>
</reference>
<dbReference type="GO" id="GO:0032541">
    <property type="term" value="C:cortical endoplasmic reticulum"/>
    <property type="evidence" value="ECO:0007669"/>
    <property type="project" value="TreeGrafter"/>
</dbReference>
<dbReference type="Proteomes" id="UP000605846">
    <property type="component" value="Unassembled WGS sequence"/>
</dbReference>
<dbReference type="FunFam" id="2.40.160.120:FF:000001">
    <property type="entry name" value="Oxysterol-binding protein"/>
    <property type="match status" value="1"/>
</dbReference>
<accession>A0A8H7BSL7</accession>
<dbReference type="InterPro" id="IPR037239">
    <property type="entry name" value="OSBP_sf"/>
</dbReference>
<dbReference type="InterPro" id="IPR000648">
    <property type="entry name" value="Oxysterol-bd"/>
</dbReference>
<evidence type="ECO:0000256" key="10">
    <source>
        <dbReference type="SAM" id="MobiDB-lite"/>
    </source>
</evidence>
<dbReference type="GO" id="GO:0005829">
    <property type="term" value="C:cytosol"/>
    <property type="evidence" value="ECO:0007669"/>
    <property type="project" value="TreeGrafter"/>
</dbReference>
<dbReference type="GO" id="GO:0120009">
    <property type="term" value="P:intermembrane lipid transfer"/>
    <property type="evidence" value="ECO:0007669"/>
    <property type="project" value="UniProtKB-ARBA"/>
</dbReference>
<dbReference type="PANTHER" id="PTHR10972">
    <property type="entry name" value="OXYSTEROL-BINDING PROTEIN-RELATED"/>
    <property type="match status" value="1"/>
</dbReference>
<dbReference type="SMART" id="SM00233">
    <property type="entry name" value="PH"/>
    <property type="match status" value="1"/>
</dbReference>
<evidence type="ECO:0000256" key="8">
    <source>
        <dbReference type="RuleBase" id="RU003844"/>
    </source>
</evidence>
<keyword evidence="14" id="KW-1185">Reference proteome</keyword>
<dbReference type="GO" id="GO:0030011">
    <property type="term" value="P:maintenance of cell polarity"/>
    <property type="evidence" value="ECO:0007669"/>
    <property type="project" value="TreeGrafter"/>
</dbReference>
<dbReference type="PROSITE" id="PS01013">
    <property type="entry name" value="OSBP"/>
    <property type="match status" value="1"/>
</dbReference>